<feature type="chain" id="PRO_5044879906" description="Salivary secreted peptide" evidence="1">
    <location>
        <begin position="19"/>
        <end position="112"/>
    </location>
</feature>
<sequence length="112" mass="12343">MSPKYFFIFCAVLTVAQSKSVFVGLVNEASGHVRLAGSKVVQRNAIPLYKRTDEEIFQIEGNNIIKGIAIKDMDNGLAEPSISLGGLGYNFVHIKLKSERGSGYNFQIEIYA</sequence>
<gene>
    <name evidence="2" type="ORF">ABMA28_010300</name>
</gene>
<dbReference type="Proteomes" id="UP001549921">
    <property type="component" value="Unassembled WGS sequence"/>
</dbReference>
<evidence type="ECO:0008006" key="4">
    <source>
        <dbReference type="Google" id="ProtNLM"/>
    </source>
</evidence>
<evidence type="ECO:0000256" key="1">
    <source>
        <dbReference type="SAM" id="SignalP"/>
    </source>
</evidence>
<name>A0ABD0SAC3_LOXSC</name>
<reference evidence="2 3" key="1">
    <citation type="submission" date="2024-06" db="EMBL/GenBank/DDBJ databases">
        <title>A chromosome-level genome assembly of beet webworm, Loxostege sticticalis.</title>
        <authorList>
            <person name="Zhang Y."/>
        </authorList>
    </citation>
    <scope>NUCLEOTIDE SEQUENCE [LARGE SCALE GENOMIC DNA]</scope>
    <source>
        <strain evidence="2">AQ028</strain>
        <tissue evidence="2">Male pupae</tissue>
    </source>
</reference>
<protein>
    <recommendedName>
        <fullName evidence="4">Salivary secreted peptide</fullName>
    </recommendedName>
</protein>
<organism evidence="2 3">
    <name type="scientific">Loxostege sticticalis</name>
    <name type="common">Beet webworm moth</name>
    <dbReference type="NCBI Taxonomy" id="481309"/>
    <lineage>
        <taxon>Eukaryota</taxon>
        <taxon>Metazoa</taxon>
        <taxon>Ecdysozoa</taxon>
        <taxon>Arthropoda</taxon>
        <taxon>Hexapoda</taxon>
        <taxon>Insecta</taxon>
        <taxon>Pterygota</taxon>
        <taxon>Neoptera</taxon>
        <taxon>Endopterygota</taxon>
        <taxon>Lepidoptera</taxon>
        <taxon>Glossata</taxon>
        <taxon>Ditrysia</taxon>
        <taxon>Pyraloidea</taxon>
        <taxon>Crambidae</taxon>
        <taxon>Pyraustinae</taxon>
        <taxon>Loxostege</taxon>
    </lineage>
</organism>
<proteinExistence type="predicted"/>
<dbReference type="EMBL" id="JBEDNZ010000025">
    <property type="protein sequence ID" value="KAL0811016.1"/>
    <property type="molecule type" value="Genomic_DNA"/>
</dbReference>
<keyword evidence="1" id="KW-0732">Signal</keyword>
<comment type="caution">
    <text evidence="2">The sequence shown here is derived from an EMBL/GenBank/DDBJ whole genome shotgun (WGS) entry which is preliminary data.</text>
</comment>
<evidence type="ECO:0000313" key="2">
    <source>
        <dbReference type="EMBL" id="KAL0811016.1"/>
    </source>
</evidence>
<accession>A0ABD0SAC3</accession>
<dbReference type="InterPro" id="IPR031734">
    <property type="entry name" value="MBF2"/>
</dbReference>
<feature type="signal peptide" evidence="1">
    <location>
        <begin position="1"/>
        <end position="18"/>
    </location>
</feature>
<dbReference type="AlphaFoldDB" id="A0ABD0SAC3"/>
<dbReference type="Pfam" id="PF15868">
    <property type="entry name" value="MBF2"/>
    <property type="match status" value="1"/>
</dbReference>
<evidence type="ECO:0000313" key="3">
    <source>
        <dbReference type="Proteomes" id="UP001549921"/>
    </source>
</evidence>